<gene>
    <name evidence="1" type="ORF">ENV52_06975</name>
</gene>
<comment type="caution">
    <text evidence="1">The sequence shown here is derived from an EMBL/GenBank/DDBJ whole genome shotgun (WGS) entry which is preliminary data.</text>
</comment>
<organism evidence="1">
    <name type="scientific">Desulfobacca acetoxidans</name>
    <dbReference type="NCBI Taxonomy" id="60893"/>
    <lineage>
        <taxon>Bacteria</taxon>
        <taxon>Pseudomonadati</taxon>
        <taxon>Thermodesulfobacteriota</taxon>
        <taxon>Desulfobaccia</taxon>
        <taxon>Desulfobaccales</taxon>
        <taxon>Desulfobaccaceae</taxon>
        <taxon>Desulfobacca</taxon>
    </lineage>
</organism>
<dbReference type="EMBL" id="DTGR01000111">
    <property type="protein sequence ID" value="HHS29427.1"/>
    <property type="molecule type" value="Genomic_DNA"/>
</dbReference>
<accession>A0A7V6A3B3</accession>
<name>A0A7V6A3B3_9BACT</name>
<dbReference type="AlphaFoldDB" id="A0A7V6A3B3"/>
<evidence type="ECO:0000313" key="1">
    <source>
        <dbReference type="EMBL" id="HHS29427.1"/>
    </source>
</evidence>
<protein>
    <submittedName>
        <fullName evidence="1">Uncharacterized protein</fullName>
    </submittedName>
</protein>
<proteinExistence type="predicted"/>
<sequence>MRNKKITAALLAGIIALIVVVTEAGAVSTGTSTLPPYTGIIKNNTSCDFSLLSQNSLATLIVPARGWIEYVVWDPKFEVIPYYDGQPFGCQNVAVTPRGFPYMCKQYDFMVEINGPGPCPSEQVYKGKYKKRVRKKRPLKSEG</sequence>
<reference evidence="1" key="1">
    <citation type="journal article" date="2020" name="mSystems">
        <title>Genome- and Community-Level Interaction Insights into Carbon Utilization and Element Cycling Functions of Hydrothermarchaeota in Hydrothermal Sediment.</title>
        <authorList>
            <person name="Zhou Z."/>
            <person name="Liu Y."/>
            <person name="Xu W."/>
            <person name="Pan J."/>
            <person name="Luo Z.H."/>
            <person name="Li M."/>
        </authorList>
    </citation>
    <scope>NUCLEOTIDE SEQUENCE [LARGE SCALE GENOMIC DNA]</scope>
    <source>
        <strain evidence="1">SpSt-767</strain>
    </source>
</reference>